<dbReference type="EMBL" id="WHUW01000004">
    <property type="protein sequence ID" value="KAF8447698.1"/>
    <property type="molecule type" value="Genomic_DNA"/>
</dbReference>
<gene>
    <name evidence="1" type="ORF">L210DRAFT_3526988</name>
</gene>
<organism evidence="1 2">
    <name type="scientific">Boletus edulis BED1</name>
    <dbReference type="NCBI Taxonomy" id="1328754"/>
    <lineage>
        <taxon>Eukaryota</taxon>
        <taxon>Fungi</taxon>
        <taxon>Dikarya</taxon>
        <taxon>Basidiomycota</taxon>
        <taxon>Agaricomycotina</taxon>
        <taxon>Agaricomycetes</taxon>
        <taxon>Agaricomycetidae</taxon>
        <taxon>Boletales</taxon>
        <taxon>Boletineae</taxon>
        <taxon>Boletaceae</taxon>
        <taxon>Boletoideae</taxon>
        <taxon>Boletus</taxon>
    </lineage>
</organism>
<accession>A0AAD4C468</accession>
<reference evidence="1" key="2">
    <citation type="journal article" date="2020" name="Nat. Commun.">
        <title>Large-scale genome sequencing of mycorrhizal fungi provides insights into the early evolution of symbiotic traits.</title>
        <authorList>
            <person name="Miyauchi S."/>
            <person name="Kiss E."/>
            <person name="Kuo A."/>
            <person name="Drula E."/>
            <person name="Kohler A."/>
            <person name="Sanchez-Garcia M."/>
            <person name="Morin E."/>
            <person name="Andreopoulos B."/>
            <person name="Barry K.W."/>
            <person name="Bonito G."/>
            <person name="Buee M."/>
            <person name="Carver A."/>
            <person name="Chen C."/>
            <person name="Cichocki N."/>
            <person name="Clum A."/>
            <person name="Culley D."/>
            <person name="Crous P.W."/>
            <person name="Fauchery L."/>
            <person name="Girlanda M."/>
            <person name="Hayes R.D."/>
            <person name="Keri Z."/>
            <person name="LaButti K."/>
            <person name="Lipzen A."/>
            <person name="Lombard V."/>
            <person name="Magnuson J."/>
            <person name="Maillard F."/>
            <person name="Murat C."/>
            <person name="Nolan M."/>
            <person name="Ohm R.A."/>
            <person name="Pangilinan J."/>
            <person name="Pereira M.F."/>
            <person name="Perotto S."/>
            <person name="Peter M."/>
            <person name="Pfister S."/>
            <person name="Riley R."/>
            <person name="Sitrit Y."/>
            <person name="Stielow J.B."/>
            <person name="Szollosi G."/>
            <person name="Zifcakova L."/>
            <person name="Stursova M."/>
            <person name="Spatafora J.W."/>
            <person name="Tedersoo L."/>
            <person name="Vaario L.M."/>
            <person name="Yamada A."/>
            <person name="Yan M."/>
            <person name="Wang P."/>
            <person name="Xu J."/>
            <person name="Bruns T."/>
            <person name="Baldrian P."/>
            <person name="Vilgalys R."/>
            <person name="Dunand C."/>
            <person name="Henrissat B."/>
            <person name="Grigoriev I.V."/>
            <person name="Hibbett D."/>
            <person name="Nagy L.G."/>
            <person name="Martin F.M."/>
        </authorList>
    </citation>
    <scope>NUCLEOTIDE SEQUENCE</scope>
    <source>
        <strain evidence="1">BED1</strain>
    </source>
</reference>
<keyword evidence="2" id="KW-1185">Reference proteome</keyword>
<evidence type="ECO:0000313" key="2">
    <source>
        <dbReference type="Proteomes" id="UP001194468"/>
    </source>
</evidence>
<sequence length="188" mass="20844">MTMTKTSTTSTFMPLLSPQSPTASLYYLFTTPLCIIAHSRTATPSPTLSLHIPTLRTLTSPIQTCTLFSTMTPIPPSCTAALTCLRSICIILRTLPSVALPRFTTLALTRPSLRPPLHISPLYIFMASSVHWIRIHPPFLSPRPLPSHQFLRIPYYRPSYSPIPQNSVGLTSRTVPRLNAQSPVLPPR</sequence>
<protein>
    <submittedName>
        <fullName evidence="1">Uncharacterized protein</fullName>
    </submittedName>
</protein>
<name>A0AAD4C468_BOLED</name>
<dbReference type="Proteomes" id="UP001194468">
    <property type="component" value="Unassembled WGS sequence"/>
</dbReference>
<dbReference type="AlphaFoldDB" id="A0AAD4C468"/>
<reference evidence="1" key="1">
    <citation type="submission" date="2019-10" db="EMBL/GenBank/DDBJ databases">
        <authorList>
            <consortium name="DOE Joint Genome Institute"/>
            <person name="Kuo A."/>
            <person name="Miyauchi S."/>
            <person name="Kiss E."/>
            <person name="Drula E."/>
            <person name="Kohler A."/>
            <person name="Sanchez-Garcia M."/>
            <person name="Andreopoulos B."/>
            <person name="Barry K.W."/>
            <person name="Bonito G."/>
            <person name="Buee M."/>
            <person name="Carver A."/>
            <person name="Chen C."/>
            <person name="Cichocki N."/>
            <person name="Clum A."/>
            <person name="Culley D."/>
            <person name="Crous P.W."/>
            <person name="Fauchery L."/>
            <person name="Girlanda M."/>
            <person name="Hayes R."/>
            <person name="Keri Z."/>
            <person name="LaButti K."/>
            <person name="Lipzen A."/>
            <person name="Lombard V."/>
            <person name="Magnuson J."/>
            <person name="Maillard F."/>
            <person name="Morin E."/>
            <person name="Murat C."/>
            <person name="Nolan M."/>
            <person name="Ohm R."/>
            <person name="Pangilinan J."/>
            <person name="Pereira M."/>
            <person name="Perotto S."/>
            <person name="Peter M."/>
            <person name="Riley R."/>
            <person name="Sitrit Y."/>
            <person name="Stielow B."/>
            <person name="Szollosi G."/>
            <person name="Zifcakova L."/>
            <person name="Stursova M."/>
            <person name="Spatafora J.W."/>
            <person name="Tedersoo L."/>
            <person name="Vaario L.-M."/>
            <person name="Yamada A."/>
            <person name="Yan M."/>
            <person name="Wang P."/>
            <person name="Xu J."/>
            <person name="Bruns T."/>
            <person name="Baldrian P."/>
            <person name="Vilgalys R."/>
            <person name="Henrissat B."/>
            <person name="Grigoriev I.V."/>
            <person name="Hibbett D."/>
            <person name="Nagy L.G."/>
            <person name="Martin F.M."/>
        </authorList>
    </citation>
    <scope>NUCLEOTIDE SEQUENCE</scope>
    <source>
        <strain evidence="1">BED1</strain>
    </source>
</reference>
<comment type="caution">
    <text evidence="1">The sequence shown here is derived from an EMBL/GenBank/DDBJ whole genome shotgun (WGS) entry which is preliminary data.</text>
</comment>
<proteinExistence type="predicted"/>
<evidence type="ECO:0000313" key="1">
    <source>
        <dbReference type="EMBL" id="KAF8447698.1"/>
    </source>
</evidence>